<dbReference type="eggNOG" id="COG1802">
    <property type="taxonomic scope" value="Bacteria"/>
</dbReference>
<dbReference type="InterPro" id="IPR000524">
    <property type="entry name" value="Tscrpt_reg_HTH_GntR"/>
</dbReference>
<sequence>MLRSCYVLPRRRRSGGSLPTYDDPVSAEPIPDTGREDGTLAELLSARIAAGEFRPGRRLSEAELAERFSVSRNTLREAFRVLAEQGLLEHVPHRGVSVTAPRVADVLDIYRVRRHLETGVLVKAAPRHPATARMRGAVEAAEAAAAAGDWAGVGTANMAFHAALVSLSDSPRLGRTYRQLSAELRLAFLVIGDPQALHGAFVERNRSVLETFVADGGPAAARELEDYLTESERTVLGAYARLGLG</sequence>
<feature type="domain" description="HTH gntR-type" evidence="5">
    <location>
        <begin position="34"/>
        <end position="101"/>
    </location>
</feature>
<dbReference type="CDD" id="cd07377">
    <property type="entry name" value="WHTH_GntR"/>
    <property type="match status" value="1"/>
</dbReference>
<evidence type="ECO:0000256" key="4">
    <source>
        <dbReference type="SAM" id="MobiDB-lite"/>
    </source>
</evidence>
<dbReference type="SMART" id="SM00345">
    <property type="entry name" value="HTH_GNTR"/>
    <property type="match status" value="1"/>
</dbReference>
<evidence type="ECO:0000313" key="7">
    <source>
        <dbReference type="Proteomes" id="UP000001116"/>
    </source>
</evidence>
<evidence type="ECO:0000256" key="2">
    <source>
        <dbReference type="ARBA" id="ARBA00023125"/>
    </source>
</evidence>
<dbReference type="InterPro" id="IPR008920">
    <property type="entry name" value="TF_FadR/GntR_C"/>
</dbReference>
<dbReference type="GO" id="GO:0003700">
    <property type="term" value="F:DNA-binding transcription factor activity"/>
    <property type="evidence" value="ECO:0007669"/>
    <property type="project" value="InterPro"/>
</dbReference>
<proteinExistence type="predicted"/>
<dbReference type="Gene3D" id="1.10.10.10">
    <property type="entry name" value="Winged helix-like DNA-binding domain superfamily/Winged helix DNA-binding domain"/>
    <property type="match status" value="1"/>
</dbReference>
<dbReference type="InterPro" id="IPR036390">
    <property type="entry name" value="WH_DNA-bd_sf"/>
</dbReference>
<dbReference type="GO" id="GO:0003677">
    <property type="term" value="F:DNA binding"/>
    <property type="evidence" value="ECO:0007669"/>
    <property type="project" value="UniProtKB-KW"/>
</dbReference>
<dbReference type="SUPFAM" id="SSF46785">
    <property type="entry name" value="Winged helix' DNA-binding domain"/>
    <property type="match status" value="1"/>
</dbReference>
<keyword evidence="3" id="KW-0804">Transcription</keyword>
<dbReference type="HOGENOM" id="CLU_017584_5_5_11"/>
<dbReference type="Pfam" id="PF07729">
    <property type="entry name" value="FCD"/>
    <property type="match status" value="1"/>
</dbReference>
<dbReference type="PANTHER" id="PTHR43537:SF45">
    <property type="entry name" value="GNTR FAMILY REGULATORY PROTEIN"/>
    <property type="match status" value="1"/>
</dbReference>
<dbReference type="Pfam" id="PF00392">
    <property type="entry name" value="GntR"/>
    <property type="match status" value="1"/>
</dbReference>
<dbReference type="PRINTS" id="PR00035">
    <property type="entry name" value="HTHGNTR"/>
</dbReference>
<dbReference type="InterPro" id="IPR011711">
    <property type="entry name" value="GntR_C"/>
</dbReference>
<keyword evidence="2" id="KW-0238">DNA-binding</keyword>
<dbReference type="PROSITE" id="PS50949">
    <property type="entry name" value="HTH_GNTR"/>
    <property type="match status" value="1"/>
</dbReference>
<dbReference type="PANTHER" id="PTHR43537">
    <property type="entry name" value="TRANSCRIPTIONAL REGULATOR, GNTR FAMILY"/>
    <property type="match status" value="1"/>
</dbReference>
<dbReference type="KEGG" id="kra:Krad_0537"/>
<keyword evidence="7" id="KW-1185">Reference proteome</keyword>
<accession>A6W5D7</accession>
<evidence type="ECO:0000256" key="3">
    <source>
        <dbReference type="ARBA" id="ARBA00023163"/>
    </source>
</evidence>
<keyword evidence="1" id="KW-0805">Transcription regulation</keyword>
<evidence type="ECO:0000259" key="5">
    <source>
        <dbReference type="PROSITE" id="PS50949"/>
    </source>
</evidence>
<evidence type="ECO:0000256" key="1">
    <source>
        <dbReference type="ARBA" id="ARBA00023015"/>
    </source>
</evidence>
<evidence type="ECO:0000313" key="6">
    <source>
        <dbReference type="EMBL" id="ABS02026.1"/>
    </source>
</evidence>
<organism evidence="6 7">
    <name type="scientific">Kineococcus radiotolerans (strain ATCC BAA-149 / DSM 14245 / SRS30216)</name>
    <dbReference type="NCBI Taxonomy" id="266940"/>
    <lineage>
        <taxon>Bacteria</taxon>
        <taxon>Bacillati</taxon>
        <taxon>Actinomycetota</taxon>
        <taxon>Actinomycetes</taxon>
        <taxon>Kineosporiales</taxon>
        <taxon>Kineosporiaceae</taxon>
        <taxon>Kineococcus</taxon>
    </lineage>
</organism>
<gene>
    <name evidence="6" type="ordered locus">Krad_0537</name>
</gene>
<dbReference type="STRING" id="266940.Krad_0537"/>
<dbReference type="SUPFAM" id="SSF48008">
    <property type="entry name" value="GntR ligand-binding domain-like"/>
    <property type="match status" value="1"/>
</dbReference>
<reference evidence="7" key="1">
    <citation type="journal article" date="2008" name="PLoS ONE">
        <title>Survival in nuclear waste, extreme resistance, and potential applications gleaned from the genome sequence of Kineococcus radiotolerans SRS30216.</title>
        <authorList>
            <person name="Bagwell C.E."/>
            <person name="Bhat S."/>
            <person name="Hawkins G.M."/>
            <person name="Smith B.W."/>
            <person name="Biswas T."/>
            <person name="Hoover T.R."/>
            <person name="Saunders E."/>
            <person name="Han C.S."/>
            <person name="Tsodikov O.V."/>
            <person name="Shimkets L.J."/>
        </authorList>
    </citation>
    <scope>NUCLEOTIDE SEQUENCE [LARGE SCALE GENOMIC DNA]</scope>
    <source>
        <strain evidence="7">ATCC BAA-149 / DSM 14245 / SRS30216</strain>
    </source>
</reference>
<dbReference type="InterPro" id="IPR036388">
    <property type="entry name" value="WH-like_DNA-bd_sf"/>
</dbReference>
<dbReference type="Gene3D" id="1.20.120.530">
    <property type="entry name" value="GntR ligand-binding domain-like"/>
    <property type="match status" value="1"/>
</dbReference>
<dbReference type="SMART" id="SM00895">
    <property type="entry name" value="FCD"/>
    <property type="match status" value="1"/>
</dbReference>
<dbReference type="Proteomes" id="UP000001116">
    <property type="component" value="Chromosome"/>
</dbReference>
<dbReference type="AlphaFoldDB" id="A6W5D7"/>
<name>A6W5D7_KINRD</name>
<protein>
    <submittedName>
        <fullName evidence="6">Transcriptional regulator, GntR family</fullName>
    </submittedName>
</protein>
<dbReference type="EMBL" id="CP000750">
    <property type="protein sequence ID" value="ABS02026.1"/>
    <property type="molecule type" value="Genomic_DNA"/>
</dbReference>
<feature type="region of interest" description="Disordered" evidence="4">
    <location>
        <begin position="17"/>
        <end position="36"/>
    </location>
</feature>